<dbReference type="Proteomes" id="UP000324222">
    <property type="component" value="Unassembled WGS sequence"/>
</dbReference>
<accession>A0A5B7JK15</accession>
<evidence type="ECO:0000256" key="1">
    <source>
        <dbReference type="SAM" id="SignalP"/>
    </source>
</evidence>
<keyword evidence="1" id="KW-0732">Signal</keyword>
<comment type="caution">
    <text evidence="2">The sequence shown here is derived from an EMBL/GenBank/DDBJ whole genome shotgun (WGS) entry which is preliminary data.</text>
</comment>
<reference evidence="2 3" key="1">
    <citation type="submission" date="2019-05" db="EMBL/GenBank/DDBJ databases">
        <title>Another draft genome of Portunus trituberculatus and its Hox gene families provides insights of decapod evolution.</title>
        <authorList>
            <person name="Jeong J.-H."/>
            <person name="Song I."/>
            <person name="Kim S."/>
            <person name="Choi T."/>
            <person name="Kim D."/>
            <person name="Ryu S."/>
            <person name="Kim W."/>
        </authorList>
    </citation>
    <scope>NUCLEOTIDE SEQUENCE [LARGE SCALE GENOMIC DNA]</scope>
    <source>
        <tissue evidence="2">Muscle</tissue>
    </source>
</reference>
<dbReference type="EMBL" id="VSRR010099668">
    <property type="protein sequence ID" value="MPC94723.1"/>
    <property type="molecule type" value="Genomic_DNA"/>
</dbReference>
<keyword evidence="3" id="KW-1185">Reference proteome</keyword>
<evidence type="ECO:0000313" key="3">
    <source>
        <dbReference type="Proteomes" id="UP000324222"/>
    </source>
</evidence>
<feature type="signal peptide" evidence="1">
    <location>
        <begin position="1"/>
        <end position="18"/>
    </location>
</feature>
<proteinExistence type="predicted"/>
<sequence>MFFLSVALLGVGAVPVATYRLTLQAAMTAIWCQARQEHWGFDGSGAAVIGPAHPDRPAGRDGRESVRARRGWVSGWVNISGRS</sequence>
<protein>
    <submittedName>
        <fullName evidence="2">Uncharacterized protein</fullName>
    </submittedName>
</protein>
<name>A0A5B7JK15_PORTR</name>
<organism evidence="2 3">
    <name type="scientific">Portunus trituberculatus</name>
    <name type="common">Swimming crab</name>
    <name type="synonym">Neptunus trituberculatus</name>
    <dbReference type="NCBI Taxonomy" id="210409"/>
    <lineage>
        <taxon>Eukaryota</taxon>
        <taxon>Metazoa</taxon>
        <taxon>Ecdysozoa</taxon>
        <taxon>Arthropoda</taxon>
        <taxon>Crustacea</taxon>
        <taxon>Multicrustacea</taxon>
        <taxon>Malacostraca</taxon>
        <taxon>Eumalacostraca</taxon>
        <taxon>Eucarida</taxon>
        <taxon>Decapoda</taxon>
        <taxon>Pleocyemata</taxon>
        <taxon>Brachyura</taxon>
        <taxon>Eubrachyura</taxon>
        <taxon>Portunoidea</taxon>
        <taxon>Portunidae</taxon>
        <taxon>Portuninae</taxon>
        <taxon>Portunus</taxon>
    </lineage>
</organism>
<dbReference type="AlphaFoldDB" id="A0A5B7JK15"/>
<feature type="chain" id="PRO_5022814269" evidence="1">
    <location>
        <begin position="19"/>
        <end position="83"/>
    </location>
</feature>
<evidence type="ECO:0000313" key="2">
    <source>
        <dbReference type="EMBL" id="MPC94723.1"/>
    </source>
</evidence>
<gene>
    <name evidence="2" type="ORF">E2C01_089904</name>
</gene>